<protein>
    <recommendedName>
        <fullName evidence="4">Methyltransferase domain-containing protein</fullName>
    </recommendedName>
</protein>
<evidence type="ECO:0000313" key="3">
    <source>
        <dbReference type="Proteomes" id="UP001150569"/>
    </source>
</evidence>
<evidence type="ECO:0008006" key="4">
    <source>
        <dbReference type="Google" id="ProtNLM"/>
    </source>
</evidence>
<evidence type="ECO:0000256" key="1">
    <source>
        <dbReference type="SAM" id="MobiDB-lite"/>
    </source>
</evidence>
<dbReference type="Proteomes" id="UP001150569">
    <property type="component" value="Unassembled WGS sequence"/>
</dbReference>
<dbReference type="SUPFAM" id="SSF53335">
    <property type="entry name" value="S-adenosyl-L-methionine-dependent methyltransferases"/>
    <property type="match status" value="1"/>
</dbReference>
<feature type="compositionally biased region" description="Basic and acidic residues" evidence="1">
    <location>
        <begin position="283"/>
        <end position="293"/>
    </location>
</feature>
<feature type="region of interest" description="Disordered" evidence="1">
    <location>
        <begin position="267"/>
        <end position="293"/>
    </location>
</feature>
<evidence type="ECO:0000313" key="2">
    <source>
        <dbReference type="EMBL" id="KAJ1926451.1"/>
    </source>
</evidence>
<proteinExistence type="predicted"/>
<dbReference type="OrthoDB" id="74240at2759"/>
<comment type="caution">
    <text evidence="2">The sequence shown here is derived from an EMBL/GenBank/DDBJ whole genome shotgun (WGS) entry which is preliminary data.</text>
</comment>
<dbReference type="Gene3D" id="3.40.50.150">
    <property type="entry name" value="Vaccinia Virus protein VP39"/>
    <property type="match status" value="1"/>
</dbReference>
<sequence length="396" mass="43259">MASSRSACAVTSLTEFIHRVYRPTGGLRHRRILDFRPARDFAARHLTPSANFFEPTFNDCRYCQLPAKHQPLDILVPYGHATDRPWDQDAHMLAAKGWAVEHIVPVKDSWADREPSAPVDPDPGWAEAARLGVLGSCGSEGDPAASHVVFDPCPPLARHITDIEMALQGPSQTDATPCTVLDLGCGSGRDLAWLCSRSLRELATGQGRSSVVWRGLGLDSVRGALRRTRLLADQLGVGSHVVVGHGKFHSDGLFYLKSDLADPVLGNPPPSIITGGPPLFTTSDRRTRDTPSIDPPRDLSFQFDLVLGVRFLNRGLFTTGQIGQWIAPGGFLLYSTFVDLPEFPDEHPHGFLHRLGPGELAGWFGPGTGYEVLDDRVECIEDGRHVVSFLARKKLG</sequence>
<accession>A0A9W8A9M7</accession>
<reference evidence="2" key="1">
    <citation type="submission" date="2022-07" db="EMBL/GenBank/DDBJ databases">
        <title>Phylogenomic reconstructions and comparative analyses of Kickxellomycotina fungi.</title>
        <authorList>
            <person name="Reynolds N.K."/>
            <person name="Stajich J.E."/>
            <person name="Barry K."/>
            <person name="Grigoriev I.V."/>
            <person name="Crous P."/>
            <person name="Smith M.E."/>
        </authorList>
    </citation>
    <scope>NUCLEOTIDE SEQUENCE</scope>
    <source>
        <strain evidence="2">RSA 861</strain>
    </source>
</reference>
<dbReference type="InterPro" id="IPR029063">
    <property type="entry name" value="SAM-dependent_MTases_sf"/>
</dbReference>
<dbReference type="EMBL" id="JANBPT010000169">
    <property type="protein sequence ID" value="KAJ1926451.1"/>
    <property type="molecule type" value="Genomic_DNA"/>
</dbReference>
<keyword evidence="3" id="KW-1185">Reference proteome</keyword>
<name>A0A9W8A9M7_9FUNG</name>
<organism evidence="2 3">
    <name type="scientific">Tieghemiomyces parasiticus</name>
    <dbReference type="NCBI Taxonomy" id="78921"/>
    <lineage>
        <taxon>Eukaryota</taxon>
        <taxon>Fungi</taxon>
        <taxon>Fungi incertae sedis</taxon>
        <taxon>Zoopagomycota</taxon>
        <taxon>Kickxellomycotina</taxon>
        <taxon>Dimargaritomycetes</taxon>
        <taxon>Dimargaritales</taxon>
        <taxon>Dimargaritaceae</taxon>
        <taxon>Tieghemiomyces</taxon>
    </lineage>
</organism>
<dbReference type="AlphaFoldDB" id="A0A9W8A9M7"/>
<gene>
    <name evidence="2" type="ORF">IWQ60_003797</name>
</gene>